<organism evidence="13 14">
    <name type="scientific">Pseudonocardia thermophila</name>
    <dbReference type="NCBI Taxonomy" id="1848"/>
    <lineage>
        <taxon>Bacteria</taxon>
        <taxon>Bacillati</taxon>
        <taxon>Actinomycetota</taxon>
        <taxon>Actinomycetes</taxon>
        <taxon>Pseudonocardiales</taxon>
        <taxon>Pseudonocardiaceae</taxon>
        <taxon>Pseudonocardia</taxon>
    </lineage>
</organism>
<dbReference type="SUPFAM" id="SSF52540">
    <property type="entry name" value="P-loop containing nucleoside triphosphate hydrolases"/>
    <property type="match status" value="1"/>
</dbReference>
<dbReference type="GO" id="GO:0043139">
    <property type="term" value="F:5'-3' DNA helicase activity"/>
    <property type="evidence" value="ECO:0007669"/>
    <property type="project" value="UniProtKB-EC"/>
</dbReference>
<evidence type="ECO:0000313" key="14">
    <source>
        <dbReference type="Proteomes" id="UP000184363"/>
    </source>
</evidence>
<gene>
    <name evidence="13" type="ORF">SAMN05443637_13063</name>
</gene>
<feature type="compositionally biased region" description="Low complexity" evidence="11">
    <location>
        <begin position="444"/>
        <end position="454"/>
    </location>
</feature>
<dbReference type="Gene3D" id="1.10.860.10">
    <property type="entry name" value="DNAb Helicase, Chain A"/>
    <property type="match status" value="1"/>
</dbReference>
<keyword evidence="7" id="KW-0238">DNA-binding</keyword>
<dbReference type="EMBL" id="FRAP01000030">
    <property type="protein sequence ID" value="SHL47486.1"/>
    <property type="molecule type" value="Genomic_DNA"/>
</dbReference>
<dbReference type="InterPro" id="IPR027417">
    <property type="entry name" value="P-loop_NTPase"/>
</dbReference>
<evidence type="ECO:0000256" key="10">
    <source>
        <dbReference type="ARBA" id="ARBA00048954"/>
    </source>
</evidence>
<accession>A0A1M7AXZ6</accession>
<dbReference type="PANTHER" id="PTHR30153:SF2">
    <property type="entry name" value="REPLICATIVE DNA HELICASE"/>
    <property type="match status" value="1"/>
</dbReference>
<keyword evidence="8" id="KW-0413">Isomerase</keyword>
<keyword evidence="4" id="KW-0378">Hydrolase</keyword>
<dbReference type="GO" id="GO:0006260">
    <property type="term" value="P:DNA replication"/>
    <property type="evidence" value="ECO:0007669"/>
    <property type="project" value="UniProtKB-KW"/>
</dbReference>
<dbReference type="GO" id="GO:0003677">
    <property type="term" value="F:DNA binding"/>
    <property type="evidence" value="ECO:0007669"/>
    <property type="project" value="UniProtKB-KW"/>
</dbReference>
<dbReference type="PANTHER" id="PTHR30153">
    <property type="entry name" value="REPLICATIVE DNA HELICASE DNAB"/>
    <property type="match status" value="1"/>
</dbReference>
<dbReference type="EC" id="5.6.2.3" evidence="9"/>
<evidence type="ECO:0000256" key="7">
    <source>
        <dbReference type="ARBA" id="ARBA00023125"/>
    </source>
</evidence>
<dbReference type="GO" id="GO:0016787">
    <property type="term" value="F:hydrolase activity"/>
    <property type="evidence" value="ECO:0007669"/>
    <property type="project" value="UniProtKB-KW"/>
</dbReference>
<dbReference type="STRING" id="1848.SAMN05443637_13063"/>
<proteinExistence type="inferred from homology"/>
<keyword evidence="3" id="KW-0547">Nucleotide-binding</keyword>
<dbReference type="SUPFAM" id="SSF48024">
    <property type="entry name" value="N-terminal domain of DnaB helicase"/>
    <property type="match status" value="1"/>
</dbReference>
<protein>
    <recommendedName>
        <fullName evidence="9">DNA 5'-3' helicase</fullName>
        <ecNumber evidence="9">5.6.2.3</ecNumber>
    </recommendedName>
</protein>
<evidence type="ECO:0000256" key="6">
    <source>
        <dbReference type="ARBA" id="ARBA00022840"/>
    </source>
</evidence>
<keyword evidence="2" id="KW-0235">DNA replication</keyword>
<evidence type="ECO:0000313" key="13">
    <source>
        <dbReference type="EMBL" id="SHL47486.1"/>
    </source>
</evidence>
<evidence type="ECO:0000256" key="5">
    <source>
        <dbReference type="ARBA" id="ARBA00022806"/>
    </source>
</evidence>
<keyword evidence="14" id="KW-1185">Reference proteome</keyword>
<evidence type="ECO:0000259" key="12">
    <source>
        <dbReference type="PROSITE" id="PS51199"/>
    </source>
</evidence>
<keyword evidence="5 13" id="KW-0347">Helicase</keyword>
<feature type="region of interest" description="Disordered" evidence="11">
    <location>
        <begin position="440"/>
        <end position="465"/>
    </location>
</feature>
<dbReference type="InterPro" id="IPR016136">
    <property type="entry name" value="DNA_helicase_N/primase_C"/>
</dbReference>
<evidence type="ECO:0000256" key="1">
    <source>
        <dbReference type="ARBA" id="ARBA00008428"/>
    </source>
</evidence>
<dbReference type="RefSeq" id="WP_073460410.1">
    <property type="nucleotide sequence ID" value="NZ_FRAP01000030.1"/>
</dbReference>
<dbReference type="Proteomes" id="UP000184363">
    <property type="component" value="Unassembled WGS sequence"/>
</dbReference>
<dbReference type="PROSITE" id="PS51199">
    <property type="entry name" value="SF4_HELICASE"/>
    <property type="match status" value="1"/>
</dbReference>
<comment type="similarity">
    <text evidence="1">Belongs to the helicase family. DnaB subfamily.</text>
</comment>
<dbReference type="Pfam" id="PF03796">
    <property type="entry name" value="DnaB_C"/>
    <property type="match status" value="1"/>
</dbReference>
<name>A0A1M7AXZ6_PSETH</name>
<feature type="domain" description="SF4 helicase" evidence="12">
    <location>
        <begin position="181"/>
        <end position="445"/>
    </location>
</feature>
<dbReference type="CDD" id="cd00984">
    <property type="entry name" value="DnaB_C"/>
    <property type="match status" value="1"/>
</dbReference>
<evidence type="ECO:0000256" key="2">
    <source>
        <dbReference type="ARBA" id="ARBA00022705"/>
    </source>
</evidence>
<sequence>MTATPHPNQLQPPHDLTAEEALLGACLASPTALDTAAEHLNPDDFYRPAHAELYAAMLRMRDNGTEVDPVTVARHLGDRLPKLGHNGLTGAAWLADLLHNTPVAANAGYYAEIVADKAIRRRLLAAGQRTQQLAYTDPDSDPADIVERARQTLDEVAQHARTGNTALDAIQLADLALQRYASDEEPALPTGWPELDRMMTGGLRPGTVTIVGARPATGKSVVACNLLLAAALAGHHALMVSLEMTQAELTDRILANLAGVELTRLLRRRLNHHDWDAVHRAASHLRELPLAVCDDPYLSVAQIRAHARDHARNPLGLGLLVIDYLGLIKPAETRNTTRQEQVAAISRGLKLLAKELHVPVVALHQLNRNPEQRTDRRPSLADLRESGAIEQDADNVWLLHRTPDDENRRYEIEIIIAKQRQGQTGSVYLPWLPHYARIGDQPHPHAGATPTPTGSGRYHPHAKIR</sequence>
<comment type="catalytic activity">
    <reaction evidence="10">
        <text>ATP + H2O = ADP + phosphate + H(+)</text>
        <dbReference type="Rhea" id="RHEA:13065"/>
        <dbReference type="ChEBI" id="CHEBI:15377"/>
        <dbReference type="ChEBI" id="CHEBI:15378"/>
        <dbReference type="ChEBI" id="CHEBI:30616"/>
        <dbReference type="ChEBI" id="CHEBI:43474"/>
        <dbReference type="ChEBI" id="CHEBI:456216"/>
        <dbReference type="EC" id="5.6.2.3"/>
    </reaction>
</comment>
<evidence type="ECO:0000256" key="9">
    <source>
        <dbReference type="ARBA" id="ARBA00044969"/>
    </source>
</evidence>
<dbReference type="OrthoDB" id="9773982at2"/>
<dbReference type="GO" id="GO:0005524">
    <property type="term" value="F:ATP binding"/>
    <property type="evidence" value="ECO:0007669"/>
    <property type="project" value="UniProtKB-KW"/>
</dbReference>
<dbReference type="Gene3D" id="3.40.50.300">
    <property type="entry name" value="P-loop containing nucleotide triphosphate hydrolases"/>
    <property type="match status" value="1"/>
</dbReference>
<evidence type="ECO:0000256" key="3">
    <source>
        <dbReference type="ARBA" id="ARBA00022741"/>
    </source>
</evidence>
<dbReference type="Pfam" id="PF00772">
    <property type="entry name" value="DnaB"/>
    <property type="match status" value="1"/>
</dbReference>
<keyword evidence="6" id="KW-0067">ATP-binding</keyword>
<evidence type="ECO:0000256" key="11">
    <source>
        <dbReference type="SAM" id="MobiDB-lite"/>
    </source>
</evidence>
<evidence type="ECO:0000256" key="8">
    <source>
        <dbReference type="ARBA" id="ARBA00023235"/>
    </source>
</evidence>
<dbReference type="AlphaFoldDB" id="A0A1M7AXZ6"/>
<dbReference type="InterPro" id="IPR036185">
    <property type="entry name" value="DNA_heli_DnaB-like_N_sf"/>
</dbReference>
<dbReference type="GO" id="GO:0005829">
    <property type="term" value="C:cytosol"/>
    <property type="evidence" value="ECO:0007669"/>
    <property type="project" value="TreeGrafter"/>
</dbReference>
<dbReference type="InterPro" id="IPR007693">
    <property type="entry name" value="DNA_helicase_DnaB-like_N"/>
</dbReference>
<reference evidence="13 14" key="1">
    <citation type="submission" date="2016-11" db="EMBL/GenBank/DDBJ databases">
        <authorList>
            <person name="Jaros S."/>
            <person name="Januszkiewicz K."/>
            <person name="Wedrychowicz H."/>
        </authorList>
    </citation>
    <scope>NUCLEOTIDE SEQUENCE [LARGE SCALE GENOMIC DNA]</scope>
    <source>
        <strain evidence="13 14">DSM 43832</strain>
    </source>
</reference>
<evidence type="ECO:0000256" key="4">
    <source>
        <dbReference type="ARBA" id="ARBA00022801"/>
    </source>
</evidence>
<dbReference type="InterPro" id="IPR007694">
    <property type="entry name" value="DNA_helicase_DnaB-like_C"/>
</dbReference>